<reference evidence="1 2" key="1">
    <citation type="submission" date="2020-02" db="EMBL/GenBank/DDBJ databases">
        <title>Comparative genomics of sulfur disproportionating microorganisms.</title>
        <authorList>
            <person name="Ward L.M."/>
            <person name="Bertran E."/>
            <person name="Johnston D.T."/>
        </authorList>
    </citation>
    <scope>NUCLEOTIDE SEQUENCE [LARGE SCALE GENOMIC DNA]</scope>
    <source>
        <strain evidence="1 2">DSM 3696</strain>
    </source>
</reference>
<organism evidence="1 2">
    <name type="scientific">Desulfolutivibrio sulfodismutans</name>
    <dbReference type="NCBI Taxonomy" id="63561"/>
    <lineage>
        <taxon>Bacteria</taxon>
        <taxon>Pseudomonadati</taxon>
        <taxon>Thermodesulfobacteriota</taxon>
        <taxon>Desulfovibrionia</taxon>
        <taxon>Desulfovibrionales</taxon>
        <taxon>Desulfovibrionaceae</taxon>
        <taxon>Desulfolutivibrio</taxon>
    </lineage>
</organism>
<sequence>MRYLVRLMPFYGGRNADPTYSVVSSTSARDAVAAQIGSDCTVSGDDAYAYAYTDTSNQEDRGESWGTRHEWEAASEDYIRRRIAADTGQYDETDLEHFEEQPS</sequence>
<evidence type="ECO:0000313" key="2">
    <source>
        <dbReference type="Proteomes" id="UP000469724"/>
    </source>
</evidence>
<dbReference type="RefSeq" id="WP_163301684.1">
    <property type="nucleotide sequence ID" value="NZ_JAAGRQ010000024.1"/>
</dbReference>
<dbReference type="Proteomes" id="UP000469724">
    <property type="component" value="Unassembled WGS sequence"/>
</dbReference>
<comment type="caution">
    <text evidence="1">The sequence shown here is derived from an EMBL/GenBank/DDBJ whole genome shotgun (WGS) entry which is preliminary data.</text>
</comment>
<proteinExistence type="predicted"/>
<gene>
    <name evidence="1" type="ORF">G3N56_07725</name>
</gene>
<protein>
    <submittedName>
        <fullName evidence="1">Uncharacterized protein</fullName>
    </submittedName>
</protein>
<evidence type="ECO:0000313" key="1">
    <source>
        <dbReference type="EMBL" id="NDY56630.1"/>
    </source>
</evidence>
<dbReference type="AlphaFoldDB" id="A0A7K3NKC3"/>
<name>A0A7K3NKC3_9BACT</name>
<keyword evidence="2" id="KW-1185">Reference proteome</keyword>
<accession>A0A7K3NKC3</accession>
<dbReference type="EMBL" id="JAAGRQ010000024">
    <property type="protein sequence ID" value="NDY56630.1"/>
    <property type="molecule type" value="Genomic_DNA"/>
</dbReference>